<protein>
    <submittedName>
        <fullName evidence="1">Retrovirus-related pol polyprotein from transposon TNT 1-94-like protein</fullName>
    </submittedName>
</protein>
<keyword evidence="2" id="KW-1185">Reference proteome</keyword>
<sequence>MVEGETSRIGERSTETISGDTSGGRRDLSNRYSAPVIGGQKIDVEKFDGKINFGMWRREVMDALIQIDLDVVLKNKRHLYDEEIWDRMNEKACGQIRYCLTKEMKYLVKDEECVMTLWRTLEEKYLLKSPENRLHAMSQVYGFRMKHGVSMHDHVSRFEKLLADLKNLDEDIKDEVKAMILLHSLPEEYSHFVTTLIYGKSVIIFKDVCTTLTNLEIQNNNKNSERASSEALVSRDWAMEKKKKHGGKNSRSKSRTYVASSSEWILDTGATYHLCPIKEWFTDFRNLESGAVVMGNDQPCRTIEIGTIQLKMFDGMVRELKEVTIEDGIIKFTHGAMVILQGVRRHNLYYLKGGTTDEANVVEAHSDTTKLWHVRLGHAGEKSLQTLMRHGLLKGTKTCKLNFREHCVVGKKTRVKFSTANHDTREILEYVHSDIWGPTKTASIGGSHYFVTFVDDFSRRVWVYTMRAKDENEGIKRHFTVRHTPQQNDVAERMNRTLLEKVRCMLSNVGLDKKFWAEVVSYASHLVNRLPSAAIGGKTPMEMWSGKHAQDYDSLRIFGCPTYYHVKDGKLDHRARKAIFVGFKGGVKGFKLWDLEDKKFVENKTKEVLQRVEFDATPYVPVSSTSKKGSTTEVTPRVEEEVVSSYVPQNEETIDDVDNDDFIATRRPRREIKKPGWLTKDMVVAYALPVIDDDIPNTFGEALRSSESDQWKLAMEEEMKFLYQNQTWELVKLPKGKRAIGNKWVYTKKQRSPNQTTPRYKARLVAKGFAQKEGIDDNEVFSPVVKHTSIRILPALVAEYELELAQLDVKTAFLHGDLEDEIYMIQPCGFRVAGKENHVCRSQEERDYMARVPYASAVGSLMYAMVCYVDVGLLFKKDCGQQCVGYCDSNFAGDLDKRRSTTGYVFTLGGGPVSWRSILQSTIALSTTEAEYMAATKAVKEAIWLKGLLGDLGVIQENITVFCDNQSAIFLAKNQTYHTRTKHIDVKYHYVRDIIESGVVLLRKIDTKDNPSDMLTKSNRHSHSGSLLKDHFGDDGSLVVGSDLDKFSPRSRICKEASELGNSLALPPSLSQLVTYQLKILQIISGFKQPSMTALIQLLRLTTRTMLPSTENCRVAPDETTSLRVEQSIQLFYLLANEAGRRTKPEAANKANGERLEAAASVRWNGSDSSGGEGVGVS</sequence>
<evidence type="ECO:0000313" key="2">
    <source>
        <dbReference type="Proteomes" id="UP000829398"/>
    </source>
</evidence>
<name>A0ACB8HWY5_CITSI</name>
<gene>
    <name evidence="1" type="ORF">KPL71_026073</name>
</gene>
<comment type="caution">
    <text evidence="1">The sequence shown here is derived from an EMBL/GenBank/DDBJ whole genome shotgun (WGS) entry which is preliminary data.</text>
</comment>
<organism evidence="1 2">
    <name type="scientific">Citrus sinensis</name>
    <name type="common">Sweet orange</name>
    <name type="synonym">Citrus aurantium var. sinensis</name>
    <dbReference type="NCBI Taxonomy" id="2711"/>
    <lineage>
        <taxon>Eukaryota</taxon>
        <taxon>Viridiplantae</taxon>
        <taxon>Streptophyta</taxon>
        <taxon>Embryophyta</taxon>
        <taxon>Tracheophyta</taxon>
        <taxon>Spermatophyta</taxon>
        <taxon>Magnoliopsida</taxon>
        <taxon>eudicotyledons</taxon>
        <taxon>Gunneridae</taxon>
        <taxon>Pentapetalae</taxon>
        <taxon>rosids</taxon>
        <taxon>malvids</taxon>
        <taxon>Sapindales</taxon>
        <taxon>Rutaceae</taxon>
        <taxon>Aurantioideae</taxon>
        <taxon>Citrus</taxon>
    </lineage>
</organism>
<dbReference type="Proteomes" id="UP000829398">
    <property type="component" value="Chromosome 9"/>
</dbReference>
<evidence type="ECO:0000313" key="1">
    <source>
        <dbReference type="EMBL" id="KAH9679289.1"/>
    </source>
</evidence>
<reference evidence="2" key="1">
    <citation type="journal article" date="2023" name="Hortic. Res.">
        <title>A chromosome-level phased genome enabling allele-level studies in sweet orange: a case study on citrus Huanglongbing tolerance.</title>
        <authorList>
            <person name="Wu B."/>
            <person name="Yu Q."/>
            <person name="Deng Z."/>
            <person name="Duan Y."/>
            <person name="Luo F."/>
            <person name="Gmitter F. Jr."/>
        </authorList>
    </citation>
    <scope>NUCLEOTIDE SEQUENCE [LARGE SCALE GENOMIC DNA]</scope>
    <source>
        <strain evidence="2">cv. Valencia</strain>
    </source>
</reference>
<accession>A0ACB8HWY5</accession>
<proteinExistence type="predicted"/>
<dbReference type="EMBL" id="CM039178">
    <property type="protein sequence ID" value="KAH9679289.1"/>
    <property type="molecule type" value="Genomic_DNA"/>
</dbReference>